<proteinExistence type="predicted"/>
<sequence length="1152" mass="125367">MTANGVEAPAPPPHWPKEYVIRRCWICLVHSTEKSPYDQAGDEYRTWQGFIVWDQGTAECPKGNICRLCRTVWSVGEWSTKYSTVAALRAAKRSDPTVLHPFLAERQELVNMKSEHPSVRLRVKGILAAKVQVQMSQLNQSGLEAPPTYFMELWRYRELYGEPDASIIVEETTVKQLGVNVEDESMKGMRKRIRRTIKETSHRTDLHDGEIVVNKEAPQTIFNEATKALHQDVESAPAGATPATGDGAEEQAGEDDDECGIASLISLFAGKAPKAKATKQVKPQASSPAKPTVPKRASTATSVPPAKKTKGAGAAARTAPTAAAGKENIAENANAANAADDVEQQGEAEAAAAVEAQPIRKRGRKQPDQMETEDKKALEELENELEENHFLEPTSPDDFTFYTKVQKALSKLHTKYSNKIRQLQRRRGENNATQRLFDKFGRKLKLAIDIVKAFASQDGDSLNELLTANPEIPIKMNNLGYMHRIKLLAFADLAAGRWDAMEKNTFPMLKNLHASGVDKGNMAKLIITTMFQRLLKGKGSVGVVSAKTLSCRSVDFVRDYIKKIPLLAEGLLPATDVLFEDAALIHALLEADSKLPGEVAKAVALARATTGKSAAAEHPLLAVIASLPCGKQLVDLAGVAAENRKELSDMDAVQEKLNSLPVGADLITLDTINELQATQTNVADVDAKYRTRADLRTARKELLGKMQDKLSEAMNAHIKLELLPFTDNMTKIISDTLTAGTSTFACDLPPSWPIRKLEINSVPLKMINTYHDSIALIAKSLNSLSVDEAETTQSTISNIAKEAKLLCTRNDSVGATVLGEPCRLSLRKFISTVDQVTAAHLKPVAQKHLDDLADHFRRFLPLAAADSKAALEDESLQSTIAIASAPWIEVLPPVAFAFADAKNVLDAVTTIAILAEGFAATYNFSKDATTTDVKPCLNLASHFGIQSPLFNCDGGAEDPIDDKTMETIIGLANAVFDVLPMSDGEAKDDFGKKFVVVIRGITSVLRESCNNAVRPASNAAQSLRRELAGMALPAWDETLGGDVKHADKTFLDLLNTLQLNKKVTLKVIETINQCASVAGKLSIPASAIPGYTDVAQRQKELLSLMTTGTLLKVLNSSEKDEEKKKKINSIMQIVKDESLSVSPTIQARATQM</sequence>
<feature type="compositionally biased region" description="Low complexity" evidence="1">
    <location>
        <begin position="311"/>
        <end position="324"/>
    </location>
</feature>
<feature type="compositionally biased region" description="Low complexity" evidence="1">
    <location>
        <begin position="347"/>
        <end position="357"/>
    </location>
</feature>
<keyword evidence="3" id="KW-1185">Reference proteome</keyword>
<evidence type="ECO:0000313" key="3">
    <source>
        <dbReference type="Proteomes" id="UP001642484"/>
    </source>
</evidence>
<protein>
    <submittedName>
        <fullName evidence="2">Uncharacterized protein</fullName>
    </submittedName>
</protein>
<dbReference type="Proteomes" id="UP001642484">
    <property type="component" value="Unassembled WGS sequence"/>
</dbReference>
<gene>
    <name evidence="2" type="ORF">CCMP2556_LOCUS23853</name>
</gene>
<name>A0ABP0M6D0_9DINO</name>
<feature type="compositionally biased region" description="Basic and acidic residues" evidence="1">
    <location>
        <begin position="365"/>
        <end position="374"/>
    </location>
</feature>
<accession>A0ABP0M6D0</accession>
<organism evidence="2 3">
    <name type="scientific">Durusdinium trenchii</name>
    <dbReference type="NCBI Taxonomy" id="1381693"/>
    <lineage>
        <taxon>Eukaryota</taxon>
        <taxon>Sar</taxon>
        <taxon>Alveolata</taxon>
        <taxon>Dinophyceae</taxon>
        <taxon>Suessiales</taxon>
        <taxon>Symbiodiniaceae</taxon>
        <taxon>Durusdinium</taxon>
    </lineage>
</organism>
<evidence type="ECO:0000313" key="2">
    <source>
        <dbReference type="EMBL" id="CAK9045755.1"/>
    </source>
</evidence>
<feature type="region of interest" description="Disordered" evidence="1">
    <location>
        <begin position="336"/>
        <end position="374"/>
    </location>
</feature>
<dbReference type="EMBL" id="CAXAMN010015446">
    <property type="protein sequence ID" value="CAK9045755.1"/>
    <property type="molecule type" value="Genomic_DNA"/>
</dbReference>
<reference evidence="2 3" key="1">
    <citation type="submission" date="2024-02" db="EMBL/GenBank/DDBJ databases">
        <authorList>
            <person name="Chen Y."/>
            <person name="Shah S."/>
            <person name="Dougan E. K."/>
            <person name="Thang M."/>
            <person name="Chan C."/>
        </authorList>
    </citation>
    <scope>NUCLEOTIDE SEQUENCE [LARGE SCALE GENOMIC DNA]</scope>
</reference>
<feature type="compositionally biased region" description="Low complexity" evidence="1">
    <location>
        <begin position="236"/>
        <end position="246"/>
    </location>
</feature>
<comment type="caution">
    <text evidence="2">The sequence shown here is derived from an EMBL/GenBank/DDBJ whole genome shotgun (WGS) entry which is preliminary data.</text>
</comment>
<feature type="compositionally biased region" description="Acidic residues" evidence="1">
    <location>
        <begin position="247"/>
        <end position="256"/>
    </location>
</feature>
<feature type="region of interest" description="Disordered" evidence="1">
    <location>
        <begin position="231"/>
        <end position="256"/>
    </location>
</feature>
<feature type="region of interest" description="Disordered" evidence="1">
    <location>
        <begin position="276"/>
        <end position="324"/>
    </location>
</feature>
<evidence type="ECO:0000256" key="1">
    <source>
        <dbReference type="SAM" id="MobiDB-lite"/>
    </source>
</evidence>